<evidence type="ECO:0000313" key="7">
    <source>
        <dbReference type="Proteomes" id="UP000266723"/>
    </source>
</evidence>
<dbReference type="SMART" id="SM00249">
    <property type="entry name" value="PHD"/>
    <property type="match status" value="3"/>
</dbReference>
<feature type="domain" description="Zinc finger PHD-type" evidence="5">
    <location>
        <begin position="227"/>
        <end position="290"/>
    </location>
</feature>
<evidence type="ECO:0000259" key="5">
    <source>
        <dbReference type="SMART" id="SM00249"/>
    </source>
</evidence>
<dbReference type="InterPro" id="IPR004146">
    <property type="entry name" value="DC1"/>
</dbReference>
<gene>
    <name evidence="6" type="ORF">DY000_02005473</name>
</gene>
<dbReference type="Pfam" id="PF22926">
    <property type="entry name" value="C1-like_CT"/>
    <property type="match status" value="1"/>
</dbReference>
<keyword evidence="2" id="KW-0677">Repeat</keyword>
<keyword evidence="3" id="KW-0863">Zinc-finger</keyword>
<dbReference type="InterPro" id="IPR046349">
    <property type="entry name" value="C1-like_sf"/>
</dbReference>
<dbReference type="Pfam" id="PF03107">
    <property type="entry name" value="C1_2"/>
    <property type="match status" value="4"/>
</dbReference>
<feature type="domain" description="Zinc finger PHD-type" evidence="5">
    <location>
        <begin position="397"/>
        <end position="463"/>
    </location>
</feature>
<dbReference type="InterPro" id="IPR053192">
    <property type="entry name" value="Vacuole_Formation_Reg"/>
</dbReference>
<evidence type="ECO:0000256" key="3">
    <source>
        <dbReference type="ARBA" id="ARBA00022771"/>
    </source>
</evidence>
<keyword evidence="4" id="KW-0862">Zinc</keyword>
<dbReference type="EMBL" id="QGKV02000832">
    <property type="protein sequence ID" value="KAF3545593.1"/>
    <property type="molecule type" value="Genomic_DNA"/>
</dbReference>
<comment type="caution">
    <text evidence="6">The sequence shown here is derived from an EMBL/GenBank/DDBJ whole genome shotgun (WGS) entry which is preliminary data.</text>
</comment>
<accession>A0ABQ7C2M4</accession>
<reference evidence="6 7" key="1">
    <citation type="journal article" date="2020" name="BMC Genomics">
        <title>Intraspecific diversification of the crop wild relative Brassica cretica Lam. using demographic model selection.</title>
        <authorList>
            <person name="Kioukis A."/>
            <person name="Michalopoulou V.A."/>
            <person name="Briers L."/>
            <person name="Pirintsos S."/>
            <person name="Studholme D.J."/>
            <person name="Pavlidis P."/>
            <person name="Sarris P.F."/>
        </authorList>
    </citation>
    <scope>NUCLEOTIDE SEQUENCE [LARGE SCALE GENOMIC DNA]</scope>
    <source>
        <strain evidence="7">cv. PFS-1207/04</strain>
    </source>
</reference>
<dbReference type="PANTHER" id="PTHR32410:SF160">
    <property type="entry name" value="CYSTEINE_HISTIDINE-RICH C1 DOMAIN FAMILY PROTEIN"/>
    <property type="match status" value="1"/>
</dbReference>
<name>A0ABQ7C2M4_BRACR</name>
<evidence type="ECO:0000256" key="4">
    <source>
        <dbReference type="ARBA" id="ARBA00022833"/>
    </source>
</evidence>
<sequence>MGYRQFDDYPLRHIQEKPSCLRRNGVCTFCKNEVLESNAFYCHTCWSHYHKDCLTITYPKIHNHTLTFIHRNNAFTCDACGLVLKKKVNMFACLQCDFFVHRECIFLPKVIKITRHSHYLSHTLCIPDGNLICKICRNHRIKLKPGYGGYTCIDNSCDYVAHSVCATVKEVWDGRDHHIEEHEEDSNSEADLAALVDINGKSMRHFSHDHDLLVSDVERGEKEDGYVCQACILPIEFGRFLACEQCDFALHEACGSLPRKMENSLHLHSLILQIDMMNIEEGFFTCSVCLRESCGFMYQCSQKDCGFQMDVICASFADPLNHIAHPPHLLFYTFSKFEYSCMGCDQRSKNVVHCPTCYFPLDFKCVTLPRLVKYKHDVHPLTLYCDKSNTRFEKLSWCEICEEKINVEMLYYICHDCITTLHIGCMIGKYPYLKPSHRIKVDGLTIQITTNSSVSRSICHTCHRICQDKLVFMISGKDVCFCSLDCVHSSSCRTHFDVNDFLL</sequence>
<dbReference type="PANTHER" id="PTHR32410">
    <property type="entry name" value="CYSTEINE/HISTIDINE-RICH C1 DOMAIN FAMILY PROTEIN"/>
    <property type="match status" value="1"/>
</dbReference>
<feature type="domain" description="Zinc finger PHD-type" evidence="5">
    <location>
        <begin position="76"/>
        <end position="137"/>
    </location>
</feature>
<organism evidence="6 7">
    <name type="scientific">Brassica cretica</name>
    <name type="common">Mustard</name>
    <dbReference type="NCBI Taxonomy" id="69181"/>
    <lineage>
        <taxon>Eukaryota</taxon>
        <taxon>Viridiplantae</taxon>
        <taxon>Streptophyta</taxon>
        <taxon>Embryophyta</taxon>
        <taxon>Tracheophyta</taxon>
        <taxon>Spermatophyta</taxon>
        <taxon>Magnoliopsida</taxon>
        <taxon>eudicotyledons</taxon>
        <taxon>Gunneridae</taxon>
        <taxon>Pentapetalae</taxon>
        <taxon>rosids</taxon>
        <taxon>malvids</taxon>
        <taxon>Brassicales</taxon>
        <taxon>Brassicaceae</taxon>
        <taxon>Brassiceae</taxon>
        <taxon>Brassica</taxon>
    </lineage>
</organism>
<protein>
    <recommendedName>
        <fullName evidence="5">Zinc finger PHD-type domain-containing protein</fullName>
    </recommendedName>
</protein>
<dbReference type="InterPro" id="IPR054483">
    <property type="entry name" value="DC1-like_CT"/>
</dbReference>
<evidence type="ECO:0000256" key="2">
    <source>
        <dbReference type="ARBA" id="ARBA00022737"/>
    </source>
</evidence>
<dbReference type="InterPro" id="IPR001965">
    <property type="entry name" value="Znf_PHD"/>
</dbReference>
<evidence type="ECO:0000313" key="6">
    <source>
        <dbReference type="EMBL" id="KAF3545593.1"/>
    </source>
</evidence>
<dbReference type="Gene3D" id="3.30.40.10">
    <property type="entry name" value="Zinc/RING finger domain, C3HC4 (zinc finger)"/>
    <property type="match status" value="1"/>
</dbReference>
<evidence type="ECO:0000256" key="1">
    <source>
        <dbReference type="ARBA" id="ARBA00022723"/>
    </source>
</evidence>
<keyword evidence="7" id="KW-1185">Reference proteome</keyword>
<dbReference type="SUPFAM" id="SSF57889">
    <property type="entry name" value="Cysteine-rich domain"/>
    <property type="match status" value="4"/>
</dbReference>
<keyword evidence="1" id="KW-0479">Metal-binding</keyword>
<dbReference type="InterPro" id="IPR013083">
    <property type="entry name" value="Znf_RING/FYVE/PHD"/>
</dbReference>
<dbReference type="Proteomes" id="UP000266723">
    <property type="component" value="Unassembled WGS sequence"/>
</dbReference>
<proteinExistence type="predicted"/>